<protein>
    <submittedName>
        <fullName evidence="1">Uncharacterized protein</fullName>
    </submittedName>
</protein>
<dbReference type="Pfam" id="PF09544">
    <property type="entry name" value="DUF2381"/>
    <property type="match status" value="1"/>
</dbReference>
<dbReference type="InterPro" id="IPR011754">
    <property type="entry name" value="Mxa_paralog_2268"/>
</dbReference>
<organism evidence="1 2">
    <name type="scientific">Cystobacter fuscus</name>
    <dbReference type="NCBI Taxonomy" id="43"/>
    <lineage>
        <taxon>Bacteria</taxon>
        <taxon>Pseudomonadati</taxon>
        <taxon>Myxococcota</taxon>
        <taxon>Myxococcia</taxon>
        <taxon>Myxococcales</taxon>
        <taxon>Cystobacterineae</taxon>
        <taxon>Archangiaceae</taxon>
        <taxon>Cystobacter</taxon>
    </lineage>
</organism>
<proteinExistence type="predicted"/>
<reference evidence="1 2" key="1">
    <citation type="submission" date="2017-06" db="EMBL/GenBank/DDBJ databases">
        <title>Sequencing and comparative analysis of myxobacterial genomes.</title>
        <authorList>
            <person name="Rupp O."/>
            <person name="Goesmann A."/>
            <person name="Sogaard-Andersen L."/>
        </authorList>
    </citation>
    <scope>NUCLEOTIDE SEQUENCE [LARGE SCALE GENOMIC DNA]</scope>
    <source>
        <strain evidence="1 2">DSM 52655</strain>
    </source>
</reference>
<name>A0A250IZG7_9BACT</name>
<evidence type="ECO:0000313" key="1">
    <source>
        <dbReference type="EMBL" id="ATB36541.1"/>
    </source>
</evidence>
<dbReference type="AlphaFoldDB" id="A0A250IZG7"/>
<dbReference type="KEGG" id="cfus:CYFUS_001956"/>
<dbReference type="EMBL" id="CP022098">
    <property type="protein sequence ID" value="ATB36541.1"/>
    <property type="molecule type" value="Genomic_DNA"/>
</dbReference>
<gene>
    <name evidence="1" type="ORF">CYFUS_001956</name>
</gene>
<evidence type="ECO:0000313" key="2">
    <source>
        <dbReference type="Proteomes" id="UP000217257"/>
    </source>
</evidence>
<sequence length="249" mass="26709">MSRQRTVRVSTDASGAPSEVHVAGGTPTLVSLDVRLGPEGPRLQKGEGHVRLVPVEGSSFLIIPSVDLPKGERLLVSVPLEQGGLLSLALSSVRDEVDTQVGFLLHAPAPVEVEEGAGDMARLLNEARAEPVEMAPPGMCLLNSGDSLVRLRSVLRLDHYVFVSFLLWERRRSADVSKRLLLRSVIQEGSVVPLPVLRVSSVLSASSPRQYTFVSVLPEGATHLEVVLRGEGDAEGSLSLPLIRLRSAP</sequence>
<dbReference type="Proteomes" id="UP000217257">
    <property type="component" value="Chromosome"/>
</dbReference>
<accession>A0A250IZG7</accession>